<proteinExistence type="predicted"/>
<dbReference type="InterPro" id="IPR055302">
    <property type="entry name" value="F-box_dom-containing"/>
</dbReference>
<dbReference type="SUPFAM" id="SSF81383">
    <property type="entry name" value="F-box domain"/>
    <property type="match status" value="1"/>
</dbReference>
<evidence type="ECO:0000259" key="1">
    <source>
        <dbReference type="PROSITE" id="PS50181"/>
    </source>
</evidence>
<dbReference type="SMART" id="SM00579">
    <property type="entry name" value="FBD"/>
    <property type="match status" value="1"/>
</dbReference>
<reference evidence="2 3" key="1">
    <citation type="submission" date="2017-09" db="EMBL/GenBank/DDBJ databases">
        <authorList>
            <consortium name="International Durum Wheat Genome Sequencing Consortium (IDWGSC)"/>
            <person name="Milanesi L."/>
        </authorList>
    </citation>
    <scope>NUCLEOTIDE SEQUENCE [LARGE SCALE GENOMIC DNA]</scope>
    <source>
        <strain evidence="3">cv. Svevo</strain>
    </source>
</reference>
<dbReference type="Pfam" id="PF08387">
    <property type="entry name" value="FBD"/>
    <property type="match status" value="1"/>
</dbReference>
<dbReference type="OMA" id="CLTFHLE"/>
<dbReference type="EMBL" id="LT934111">
    <property type="protein sequence ID" value="VAH06567.1"/>
    <property type="molecule type" value="Genomic_DNA"/>
</dbReference>
<dbReference type="Proteomes" id="UP000324705">
    <property type="component" value="Chromosome 1A"/>
</dbReference>
<dbReference type="InterPro" id="IPR006566">
    <property type="entry name" value="FBD"/>
</dbReference>
<evidence type="ECO:0000313" key="2">
    <source>
        <dbReference type="EMBL" id="VAH06567.1"/>
    </source>
</evidence>
<dbReference type="AlphaFoldDB" id="A0A9R0Q7N4"/>
<dbReference type="SUPFAM" id="SSF52047">
    <property type="entry name" value="RNI-like"/>
    <property type="match status" value="1"/>
</dbReference>
<gene>
    <name evidence="2" type="ORF">TRITD_1Av1G145420</name>
</gene>
<dbReference type="PANTHER" id="PTHR32141">
    <property type="match status" value="1"/>
</dbReference>
<protein>
    <recommendedName>
        <fullName evidence="1">F-box domain-containing protein</fullName>
    </recommendedName>
</protein>
<evidence type="ECO:0000313" key="3">
    <source>
        <dbReference type="Proteomes" id="UP000324705"/>
    </source>
</evidence>
<organism evidence="2 3">
    <name type="scientific">Triticum turgidum subsp. durum</name>
    <name type="common">Durum wheat</name>
    <name type="synonym">Triticum durum</name>
    <dbReference type="NCBI Taxonomy" id="4567"/>
    <lineage>
        <taxon>Eukaryota</taxon>
        <taxon>Viridiplantae</taxon>
        <taxon>Streptophyta</taxon>
        <taxon>Embryophyta</taxon>
        <taxon>Tracheophyta</taxon>
        <taxon>Spermatophyta</taxon>
        <taxon>Magnoliopsida</taxon>
        <taxon>Liliopsida</taxon>
        <taxon>Poales</taxon>
        <taxon>Poaceae</taxon>
        <taxon>BOP clade</taxon>
        <taxon>Pooideae</taxon>
        <taxon>Triticodae</taxon>
        <taxon>Triticeae</taxon>
        <taxon>Triticinae</taxon>
        <taxon>Triticum</taxon>
    </lineage>
</organism>
<sequence length="472" mass="53129">MEDAAARPSKQAKAEGADRISLLPDSILSQVITRLPTKDAARTAALARRWRPLWRASPLNLDDARLPRWSWDCISKILAEHRGPARRLRLRHLDGPNSIADLAEWIRSPALDGLEEIHISYRYDLLLPPCALRFAPTLRVASFARCRFPEGISPTLAFPRLTRLALTEVEISEDALHGLLSACSALRVLQLDWCGGFDRVVIDSPTLQSFGIVADSYVGELVIHYAPRLERLIAFDNFDIQVIRAPRLQMVCFLDSHKTTLHVGTMASRVTTAFIVTVTLISQEIILLCFMLCASCLQGISGGNLAMPLHSVKIFILDTVGPDLDAVLNFIKYFPCLEKLVITLYLEVDMKKKNVRHLDPQDRIECLDLSLKEVVLKGYEGKRSDLNFAKFFVLNAKVLESMELRVQDNTFTRRWETNQRRRLQLDSRASRNARFEFGEAYPFTTFACSKHAHVLTMADPVGTSCGVCGHTD</sequence>
<dbReference type="Pfam" id="PF24758">
    <property type="entry name" value="LRR_At5g56370"/>
    <property type="match status" value="1"/>
</dbReference>
<dbReference type="InterPro" id="IPR032675">
    <property type="entry name" value="LRR_dom_sf"/>
</dbReference>
<dbReference type="PANTHER" id="PTHR32141:SF178">
    <property type="entry name" value="F-BOX DOMAIN-CONTAINING PROTEIN"/>
    <property type="match status" value="1"/>
</dbReference>
<dbReference type="InterPro" id="IPR055411">
    <property type="entry name" value="LRR_FXL15/At3g58940/PEG3-like"/>
</dbReference>
<dbReference type="Gramene" id="TRITD1Av1G145420.2">
    <property type="protein sequence ID" value="TRITD1Av1G145420.2"/>
    <property type="gene ID" value="TRITD1Av1G145420"/>
</dbReference>
<accession>A0A9R0Q7N4</accession>
<keyword evidence="3" id="KW-1185">Reference proteome</keyword>
<name>A0A9R0Q7N4_TRITD</name>
<dbReference type="InterPro" id="IPR001810">
    <property type="entry name" value="F-box_dom"/>
</dbReference>
<dbReference type="PROSITE" id="PS50181">
    <property type="entry name" value="FBOX"/>
    <property type="match status" value="1"/>
</dbReference>
<dbReference type="Gene3D" id="3.80.10.10">
    <property type="entry name" value="Ribonuclease Inhibitor"/>
    <property type="match status" value="1"/>
</dbReference>
<feature type="domain" description="F-box" evidence="1">
    <location>
        <begin position="17"/>
        <end position="53"/>
    </location>
</feature>
<dbReference type="Pfam" id="PF00646">
    <property type="entry name" value="F-box"/>
    <property type="match status" value="1"/>
</dbReference>
<dbReference type="InterPro" id="IPR036047">
    <property type="entry name" value="F-box-like_dom_sf"/>
</dbReference>